<proteinExistence type="predicted"/>
<protein>
    <submittedName>
        <fullName evidence="2">Uncharacterized protein</fullName>
    </submittedName>
</protein>
<name>A0A2V1D975_9PLEO</name>
<feature type="compositionally biased region" description="Polar residues" evidence="1">
    <location>
        <begin position="278"/>
        <end position="287"/>
    </location>
</feature>
<sequence length="330" mass="36421">MEYNIPSVIPYSPPPLTGYFDSFVQHPYTMQDASAWIPTLNKLRGQRVYLEDLLAKTATKLNALRDKQTRNERTLNANPEYSRSKKKKIAQNKWRTNKTIQTCENEERAILECLRVCKSNIDMLESVLHPAGSPSAVPDYNSLHSYTESDLGGVQWNTGWTDDGDPASPFETCRGGPVTCQEIAPEDAFGPSPVLVGDAALAGFPYLVPLPPHVQGYSTSAPSAVPQLSAEAAVFKPTTTKRQNEVGDLSVQIDKLSISGLLSSKYVKQQLARRSFPNRVTNRSTVQPARGPNADEHSDPSNHSDPSSAREEQHKEEAELPVTTKRMNSV</sequence>
<evidence type="ECO:0000313" key="3">
    <source>
        <dbReference type="Proteomes" id="UP000244855"/>
    </source>
</evidence>
<accession>A0A2V1D975</accession>
<dbReference type="EMBL" id="KZ805527">
    <property type="protein sequence ID" value="PVH94618.1"/>
    <property type="molecule type" value="Genomic_DNA"/>
</dbReference>
<feature type="region of interest" description="Disordered" evidence="1">
    <location>
        <begin position="274"/>
        <end position="330"/>
    </location>
</feature>
<dbReference type="AlphaFoldDB" id="A0A2V1D975"/>
<evidence type="ECO:0000313" key="2">
    <source>
        <dbReference type="EMBL" id="PVH94618.1"/>
    </source>
</evidence>
<keyword evidence="3" id="KW-1185">Reference proteome</keyword>
<organism evidence="2 3">
    <name type="scientific">Periconia macrospinosa</name>
    <dbReference type="NCBI Taxonomy" id="97972"/>
    <lineage>
        <taxon>Eukaryota</taxon>
        <taxon>Fungi</taxon>
        <taxon>Dikarya</taxon>
        <taxon>Ascomycota</taxon>
        <taxon>Pezizomycotina</taxon>
        <taxon>Dothideomycetes</taxon>
        <taxon>Pleosporomycetidae</taxon>
        <taxon>Pleosporales</taxon>
        <taxon>Massarineae</taxon>
        <taxon>Periconiaceae</taxon>
        <taxon>Periconia</taxon>
    </lineage>
</organism>
<feature type="compositionally biased region" description="Basic and acidic residues" evidence="1">
    <location>
        <begin position="293"/>
        <end position="318"/>
    </location>
</feature>
<dbReference type="Proteomes" id="UP000244855">
    <property type="component" value="Unassembled WGS sequence"/>
</dbReference>
<reference evidence="2 3" key="1">
    <citation type="journal article" date="2018" name="Sci. Rep.">
        <title>Comparative genomics provides insights into the lifestyle and reveals functional heterogeneity of dark septate endophytic fungi.</title>
        <authorList>
            <person name="Knapp D.G."/>
            <person name="Nemeth J.B."/>
            <person name="Barry K."/>
            <person name="Hainaut M."/>
            <person name="Henrissat B."/>
            <person name="Johnson J."/>
            <person name="Kuo A."/>
            <person name="Lim J.H.P."/>
            <person name="Lipzen A."/>
            <person name="Nolan M."/>
            <person name="Ohm R.A."/>
            <person name="Tamas L."/>
            <person name="Grigoriev I.V."/>
            <person name="Spatafora J.W."/>
            <person name="Nagy L.G."/>
            <person name="Kovacs G.M."/>
        </authorList>
    </citation>
    <scope>NUCLEOTIDE SEQUENCE [LARGE SCALE GENOMIC DNA]</scope>
    <source>
        <strain evidence="2 3">DSE2036</strain>
    </source>
</reference>
<evidence type="ECO:0000256" key="1">
    <source>
        <dbReference type="SAM" id="MobiDB-lite"/>
    </source>
</evidence>
<dbReference type="OrthoDB" id="3904016at2759"/>
<gene>
    <name evidence="2" type="ORF">DM02DRAFT_660894</name>
</gene>